<name>A0A7S3J6F3_9SPIT</name>
<feature type="coiled-coil region" evidence="1">
    <location>
        <begin position="24"/>
        <end position="91"/>
    </location>
</feature>
<evidence type="ECO:0000313" key="2">
    <source>
        <dbReference type="EMBL" id="CAE0345640.1"/>
    </source>
</evidence>
<protein>
    <submittedName>
        <fullName evidence="2">Uncharacterized protein</fullName>
    </submittedName>
</protein>
<keyword evidence="1" id="KW-0175">Coiled coil</keyword>
<accession>A0A7S3J6F3</accession>
<proteinExistence type="predicted"/>
<dbReference type="EMBL" id="HBII01010464">
    <property type="protein sequence ID" value="CAE0345640.1"/>
    <property type="molecule type" value="Transcribed_RNA"/>
</dbReference>
<reference evidence="2" key="1">
    <citation type="submission" date="2021-01" db="EMBL/GenBank/DDBJ databases">
        <authorList>
            <person name="Corre E."/>
            <person name="Pelletier E."/>
            <person name="Niang G."/>
            <person name="Scheremetjew M."/>
            <person name="Finn R."/>
            <person name="Kale V."/>
            <person name="Holt S."/>
            <person name="Cochrane G."/>
            <person name="Meng A."/>
            <person name="Brown T."/>
            <person name="Cohen L."/>
        </authorList>
    </citation>
    <scope>NUCLEOTIDE SEQUENCE</scope>
    <source>
        <strain evidence="2">FSP1.4</strain>
    </source>
</reference>
<gene>
    <name evidence="2" type="ORF">EHAR0213_LOCUS4550</name>
</gene>
<dbReference type="AlphaFoldDB" id="A0A7S3J6F3"/>
<organism evidence="2">
    <name type="scientific">Euplotes harpa</name>
    <dbReference type="NCBI Taxonomy" id="151035"/>
    <lineage>
        <taxon>Eukaryota</taxon>
        <taxon>Sar</taxon>
        <taxon>Alveolata</taxon>
        <taxon>Ciliophora</taxon>
        <taxon>Intramacronucleata</taxon>
        <taxon>Spirotrichea</taxon>
        <taxon>Hypotrichia</taxon>
        <taxon>Euplotida</taxon>
        <taxon>Euplotidae</taxon>
        <taxon>Euplotes</taxon>
    </lineage>
</organism>
<sequence length="127" mass="15276">MLCAKMDNQNNVERLNTLCSQELISQINNEIEMTKLIIEEKEQEYIDVQKEKKAREEYELLAKQINKYPEIDRIEHKIQEKKQANLEIIEEISNGILYELEIRREQVKLLENQLEEVRNWSKENLTS</sequence>
<evidence type="ECO:0000256" key="1">
    <source>
        <dbReference type="SAM" id="Coils"/>
    </source>
</evidence>